<dbReference type="Proteomes" id="UP000266841">
    <property type="component" value="Unassembled WGS sequence"/>
</dbReference>
<comment type="caution">
    <text evidence="1">The sequence shown here is derived from an EMBL/GenBank/DDBJ whole genome shotgun (WGS) entry which is preliminary data.</text>
</comment>
<keyword evidence="2" id="KW-1185">Reference proteome</keyword>
<proteinExistence type="predicted"/>
<name>K0SLL5_THAOC</name>
<dbReference type="AlphaFoldDB" id="K0SLL5"/>
<dbReference type="EMBL" id="AGNL01015406">
    <property type="protein sequence ID" value="EJK65874.1"/>
    <property type="molecule type" value="Genomic_DNA"/>
</dbReference>
<reference evidence="1 2" key="1">
    <citation type="journal article" date="2012" name="Genome Biol.">
        <title>Genome and low-iron response of an oceanic diatom adapted to chronic iron limitation.</title>
        <authorList>
            <person name="Lommer M."/>
            <person name="Specht M."/>
            <person name="Roy A.S."/>
            <person name="Kraemer L."/>
            <person name="Andreson R."/>
            <person name="Gutowska M.A."/>
            <person name="Wolf J."/>
            <person name="Bergner S.V."/>
            <person name="Schilhabel M.B."/>
            <person name="Klostermeier U.C."/>
            <person name="Beiko R.G."/>
            <person name="Rosenstiel P."/>
            <person name="Hippler M."/>
            <person name="Laroche J."/>
        </authorList>
    </citation>
    <scope>NUCLEOTIDE SEQUENCE [LARGE SCALE GENOMIC DNA]</scope>
    <source>
        <strain evidence="1 2">CCMP1005</strain>
    </source>
</reference>
<organism evidence="1 2">
    <name type="scientific">Thalassiosira oceanica</name>
    <name type="common">Marine diatom</name>
    <dbReference type="NCBI Taxonomy" id="159749"/>
    <lineage>
        <taxon>Eukaryota</taxon>
        <taxon>Sar</taxon>
        <taxon>Stramenopiles</taxon>
        <taxon>Ochrophyta</taxon>
        <taxon>Bacillariophyta</taxon>
        <taxon>Coscinodiscophyceae</taxon>
        <taxon>Thalassiosirophycidae</taxon>
        <taxon>Thalassiosirales</taxon>
        <taxon>Thalassiosiraceae</taxon>
        <taxon>Thalassiosira</taxon>
    </lineage>
</organism>
<evidence type="ECO:0000313" key="1">
    <source>
        <dbReference type="EMBL" id="EJK65874.1"/>
    </source>
</evidence>
<accession>K0SLL5</accession>
<protein>
    <submittedName>
        <fullName evidence="1">Uncharacterized protein</fullName>
    </submittedName>
</protein>
<evidence type="ECO:0000313" key="2">
    <source>
        <dbReference type="Proteomes" id="UP000266841"/>
    </source>
</evidence>
<sequence length="192" mass="20757">MASSMDIGETYPAAWRASDMGRPRPCPDTDNRRTALATDSVGRRLLMDNLLSCSDDVLGGAAVRAPRAGVYDNTSRPVVLLWYGSVYGVEACRGVRIRGEAGWSACCAERQLGCIARVSAVERRIRSEYEAAGEQGHPMHGQLFEAMDGSTVLQESVGALKRGRRSGPASDFQLLAVEVAKDMGPLPRIELE</sequence>
<gene>
    <name evidence="1" type="ORF">THAOC_13226</name>
</gene>